<dbReference type="AlphaFoldDB" id="A0A0R3L7B8"/>
<organism evidence="1 2">
    <name type="scientific">Bradyrhizobium jicamae</name>
    <dbReference type="NCBI Taxonomy" id="280332"/>
    <lineage>
        <taxon>Bacteria</taxon>
        <taxon>Pseudomonadati</taxon>
        <taxon>Pseudomonadota</taxon>
        <taxon>Alphaproteobacteria</taxon>
        <taxon>Hyphomicrobiales</taxon>
        <taxon>Nitrobacteraceae</taxon>
        <taxon>Bradyrhizobium</taxon>
    </lineage>
</organism>
<comment type="caution">
    <text evidence="1">The sequence shown here is derived from an EMBL/GenBank/DDBJ whole genome shotgun (WGS) entry which is preliminary data.</text>
</comment>
<proteinExistence type="predicted"/>
<gene>
    <name evidence="1" type="ORF">CQ12_40655</name>
</gene>
<evidence type="ECO:0000313" key="2">
    <source>
        <dbReference type="Proteomes" id="UP000050863"/>
    </source>
</evidence>
<reference evidence="1 2" key="1">
    <citation type="submission" date="2014-03" db="EMBL/GenBank/DDBJ databases">
        <title>Bradyrhizobium valentinum sp. nov., isolated from effective nodules of Lupinus mariae-josephae, a lupine endemic of basic-lime soils in Eastern Spain.</title>
        <authorList>
            <person name="Duran D."/>
            <person name="Rey L."/>
            <person name="Navarro A."/>
            <person name="Busquets A."/>
            <person name="Imperial J."/>
            <person name="Ruiz-Argueso T."/>
        </authorList>
    </citation>
    <scope>NUCLEOTIDE SEQUENCE [LARGE SCALE GENOMIC DNA]</scope>
    <source>
        <strain evidence="1 2">PAC68</strain>
    </source>
</reference>
<keyword evidence="2" id="KW-1185">Reference proteome</keyword>
<dbReference type="Proteomes" id="UP000050863">
    <property type="component" value="Unassembled WGS sequence"/>
</dbReference>
<protein>
    <submittedName>
        <fullName evidence="1">Uncharacterized protein</fullName>
    </submittedName>
</protein>
<evidence type="ECO:0000313" key="1">
    <source>
        <dbReference type="EMBL" id="KRR01455.1"/>
    </source>
</evidence>
<accession>A0A0R3L7B8</accession>
<name>A0A0R3L7B8_9BRAD</name>
<dbReference type="EMBL" id="LLXZ01000165">
    <property type="protein sequence ID" value="KRR01455.1"/>
    <property type="molecule type" value="Genomic_DNA"/>
</dbReference>
<sequence length="73" mass="7870">MRDLFSVTDDDLASAVVCARFGPMPPEKPLLRSNHVIGECMLCPHAIQVPPELAQYANKVCVGCALEVAGLFN</sequence>